<accession>A0A1G2ENH7</accession>
<evidence type="ECO:0000313" key="3">
    <source>
        <dbReference type="EMBL" id="OGZ27329.1"/>
    </source>
</evidence>
<feature type="transmembrane region" description="Helical" evidence="2">
    <location>
        <begin position="9"/>
        <end position="29"/>
    </location>
</feature>
<feature type="coiled-coil region" evidence="1">
    <location>
        <begin position="171"/>
        <end position="239"/>
    </location>
</feature>
<organism evidence="3 4">
    <name type="scientific">Candidatus Nealsonbacteria bacterium RIFOXYB1_FULL_40_15</name>
    <dbReference type="NCBI Taxonomy" id="1801677"/>
    <lineage>
        <taxon>Bacteria</taxon>
        <taxon>Candidatus Nealsoniibacteriota</taxon>
    </lineage>
</organism>
<keyword evidence="2" id="KW-1133">Transmembrane helix</keyword>
<dbReference type="EMBL" id="MHMM01000007">
    <property type="protein sequence ID" value="OGZ27329.1"/>
    <property type="molecule type" value="Genomic_DNA"/>
</dbReference>
<keyword evidence="1" id="KW-0175">Coiled coil</keyword>
<comment type="caution">
    <text evidence="3">The sequence shown here is derived from an EMBL/GenBank/DDBJ whole genome shotgun (WGS) entry which is preliminary data.</text>
</comment>
<keyword evidence="2" id="KW-0812">Transmembrane</keyword>
<gene>
    <name evidence="3" type="ORF">A2365_00130</name>
</gene>
<name>A0A1G2ENH7_9BACT</name>
<reference evidence="3 4" key="1">
    <citation type="journal article" date="2016" name="Nat. Commun.">
        <title>Thousands of microbial genomes shed light on interconnected biogeochemical processes in an aquifer system.</title>
        <authorList>
            <person name="Anantharaman K."/>
            <person name="Brown C.T."/>
            <person name="Hug L.A."/>
            <person name="Sharon I."/>
            <person name="Castelle C.J."/>
            <person name="Probst A.J."/>
            <person name="Thomas B.C."/>
            <person name="Singh A."/>
            <person name="Wilkins M.J."/>
            <person name="Karaoz U."/>
            <person name="Brodie E.L."/>
            <person name="Williams K.H."/>
            <person name="Hubbard S.S."/>
            <person name="Banfield J.F."/>
        </authorList>
    </citation>
    <scope>NUCLEOTIDE SEQUENCE [LARGE SCALE GENOMIC DNA]</scope>
</reference>
<evidence type="ECO:0000256" key="2">
    <source>
        <dbReference type="SAM" id="Phobius"/>
    </source>
</evidence>
<dbReference type="STRING" id="1801677.A2365_00130"/>
<protein>
    <submittedName>
        <fullName evidence="3">Uncharacterized protein</fullName>
    </submittedName>
</protein>
<dbReference type="Proteomes" id="UP000177740">
    <property type="component" value="Unassembled WGS sequence"/>
</dbReference>
<evidence type="ECO:0000313" key="4">
    <source>
        <dbReference type="Proteomes" id="UP000177740"/>
    </source>
</evidence>
<proteinExistence type="predicted"/>
<dbReference type="AlphaFoldDB" id="A0A1G2ENH7"/>
<evidence type="ECO:0000256" key="1">
    <source>
        <dbReference type="SAM" id="Coils"/>
    </source>
</evidence>
<keyword evidence="2" id="KW-0472">Membrane</keyword>
<sequence>MNARKGNGLFGLIIGILAGGLAFILLLAVPQTLIKRKIVFVGANLENALDTISGALLRVEGRLTDVNSVAEEVREDTGEIREKIETRAKDELAFDRDVLVERIKSLDERLKRAEDLQKRQSSLAEHSLFKELVSEQSQIKSSLSAQIEALGEKVDKIGNQPSSAIIVPDIEKMHQQTRASLEEQIKALDKKMAGIEEFNSKRLDPLLPKEPMPSERFVADLHQQTRASLEEQIKSLDLKIALVGEGLKEETLNTAILGQEDLVVYTIYTMKEWDTGAVLEAHFREDEGLARALKKVVADGWKVENQYHIYSGPEELKRVILLVAKQEASLPSEPAKRKEKDCWW</sequence>